<evidence type="ECO:0000256" key="1">
    <source>
        <dbReference type="SAM" id="MobiDB-lite"/>
    </source>
</evidence>
<evidence type="ECO:0000259" key="2">
    <source>
        <dbReference type="PROSITE" id="PS50804"/>
    </source>
</evidence>
<gene>
    <name evidence="4" type="ORF">BSL78_14914</name>
</gene>
<dbReference type="InterPro" id="IPR003309">
    <property type="entry name" value="SCAN_dom"/>
</dbReference>
<feature type="region of interest" description="Disordered" evidence="1">
    <location>
        <begin position="63"/>
        <end position="94"/>
    </location>
</feature>
<dbReference type="CDD" id="cd00303">
    <property type="entry name" value="retropepsin_like"/>
    <property type="match status" value="1"/>
</dbReference>
<evidence type="ECO:0000313" key="5">
    <source>
        <dbReference type="Proteomes" id="UP000230750"/>
    </source>
</evidence>
<dbReference type="PROSITE" id="PS50994">
    <property type="entry name" value="INTEGRASE"/>
    <property type="match status" value="1"/>
</dbReference>
<dbReference type="FunFam" id="1.10.340.70:FF:000001">
    <property type="entry name" value="Retrovirus-related Pol polyprotein from transposon gypsy-like Protein"/>
    <property type="match status" value="1"/>
</dbReference>
<feature type="domain" description="SCAN box" evidence="2">
    <location>
        <begin position="168"/>
        <end position="237"/>
    </location>
</feature>
<comment type="caution">
    <text evidence="4">The sequence shown here is derived from an EMBL/GenBank/DDBJ whole genome shotgun (WGS) entry which is preliminary data.</text>
</comment>
<dbReference type="GO" id="GO:0003676">
    <property type="term" value="F:nucleic acid binding"/>
    <property type="evidence" value="ECO:0007669"/>
    <property type="project" value="InterPro"/>
</dbReference>
<dbReference type="AlphaFoldDB" id="A0A2G8KJU8"/>
<dbReference type="Gene3D" id="3.30.420.10">
    <property type="entry name" value="Ribonuclease H-like superfamily/Ribonuclease H"/>
    <property type="match status" value="1"/>
</dbReference>
<dbReference type="Gene3D" id="1.10.4020.10">
    <property type="entry name" value="DNA breaking-rejoining enzymes"/>
    <property type="match status" value="1"/>
</dbReference>
<evidence type="ECO:0000259" key="3">
    <source>
        <dbReference type="PROSITE" id="PS50994"/>
    </source>
</evidence>
<feature type="domain" description="Integrase catalytic" evidence="3">
    <location>
        <begin position="638"/>
        <end position="801"/>
    </location>
</feature>
<dbReference type="EMBL" id="MRZV01000534">
    <property type="protein sequence ID" value="PIK48228.1"/>
    <property type="molecule type" value="Genomic_DNA"/>
</dbReference>
<protein>
    <recommendedName>
        <fullName evidence="6">Integrase catalytic domain-containing protein</fullName>
    </recommendedName>
</protein>
<proteinExistence type="predicted"/>
<dbReference type="GO" id="GO:0015074">
    <property type="term" value="P:DNA integration"/>
    <property type="evidence" value="ECO:0007669"/>
    <property type="project" value="InterPro"/>
</dbReference>
<dbReference type="InterPro" id="IPR012337">
    <property type="entry name" value="RNaseH-like_sf"/>
</dbReference>
<dbReference type="Gene3D" id="1.10.340.70">
    <property type="match status" value="1"/>
</dbReference>
<dbReference type="PANTHER" id="PTHR46888:SF1">
    <property type="entry name" value="RIBONUCLEASE H"/>
    <property type="match status" value="1"/>
</dbReference>
<reference evidence="4 5" key="1">
    <citation type="journal article" date="2017" name="PLoS Biol.">
        <title>The sea cucumber genome provides insights into morphological evolution and visceral regeneration.</title>
        <authorList>
            <person name="Zhang X."/>
            <person name="Sun L."/>
            <person name="Yuan J."/>
            <person name="Sun Y."/>
            <person name="Gao Y."/>
            <person name="Zhang L."/>
            <person name="Li S."/>
            <person name="Dai H."/>
            <person name="Hamel J.F."/>
            <person name="Liu C."/>
            <person name="Yu Y."/>
            <person name="Liu S."/>
            <person name="Lin W."/>
            <person name="Guo K."/>
            <person name="Jin S."/>
            <person name="Xu P."/>
            <person name="Storey K.B."/>
            <person name="Huan P."/>
            <person name="Zhang T."/>
            <person name="Zhou Y."/>
            <person name="Zhang J."/>
            <person name="Lin C."/>
            <person name="Li X."/>
            <person name="Xing L."/>
            <person name="Huo D."/>
            <person name="Sun M."/>
            <person name="Wang L."/>
            <person name="Mercier A."/>
            <person name="Li F."/>
            <person name="Yang H."/>
            <person name="Xiang J."/>
        </authorList>
    </citation>
    <scope>NUCLEOTIDE SEQUENCE [LARGE SCALE GENOMIC DNA]</scope>
    <source>
        <strain evidence="4">Shaxun</strain>
        <tissue evidence="4">Muscle</tissue>
    </source>
</reference>
<dbReference type="SUPFAM" id="SSF47353">
    <property type="entry name" value="Retrovirus capsid dimerization domain-like"/>
    <property type="match status" value="1"/>
</dbReference>
<name>A0A2G8KJU8_STIJA</name>
<dbReference type="InterPro" id="IPR041588">
    <property type="entry name" value="Integrase_H2C2"/>
</dbReference>
<dbReference type="PANTHER" id="PTHR46888">
    <property type="entry name" value="ZINC KNUCKLE DOMAINCONTAINING PROTEIN-RELATED"/>
    <property type="match status" value="1"/>
</dbReference>
<dbReference type="InterPro" id="IPR001584">
    <property type="entry name" value="Integrase_cat-core"/>
</dbReference>
<keyword evidence="5" id="KW-1185">Reference proteome</keyword>
<dbReference type="InterPro" id="IPR036397">
    <property type="entry name" value="RNaseH_sf"/>
</dbReference>
<evidence type="ECO:0000313" key="4">
    <source>
        <dbReference type="EMBL" id="PIK48228.1"/>
    </source>
</evidence>
<feature type="region of interest" description="Disordered" evidence="1">
    <location>
        <begin position="260"/>
        <end position="296"/>
    </location>
</feature>
<evidence type="ECO:0008006" key="6">
    <source>
        <dbReference type="Google" id="ProtNLM"/>
    </source>
</evidence>
<sequence>MDTQILADLGASFGLSGADLHKFVKEEGERADRARKDADANARDLKAHELEMKRQEKEILELKTNLEDSKSNRQFDNRPNLLNRAPAPKLPPFNDNTDDLDAYIERFERFATAQNWVRSSEWAINLGALLQGKALEVYSRLPVAKATDYDELKDALLRKYQLTEHGFRQKFRWARPETGEGPVQFAVRLENLLTRWVEMAKVAKEYTKLVDLLLREQFLNACSKELSLFIRERAPKSITGLTKMAEQYLDAHGGEFQNYSAAKRRPSQGTPPIPSKINRRKSRAAAVTEKDVPHVSHERTWANHELEYEPADHIGTVACVMVSTPNSQLGSCCVNEGKVTLKCGNTLPLMSAACDVKFCRKAPVEQGRVNGRVVSVLRDSGCDGVIIRRELVLPEQFTGQLKPWALADGTIRTIPVARLRIDTPFFSGIVEASCFRNPLYDILLGNIDGVRGPGDPDPNWSKTTDGKSREKVGAVQTRAQKAAIGKPLPKLNVPKALPKVKTGDFKKAQMGDVTLSKCRRLADSHEEAPLNRFGRTHSYVWRNGFLYRNFKVISGEVEDTTLQLVVPKAYRHFVMKMAHESILGGHQGARKTKHKILSDFYWPGCQADITRFCRSCDVCQRTVPKGRVGKLPLGTMPLIETPFQRVAIDIVGPIQPKTDRNNRYILTIVDYATRYPEAVALPSIETTRVAEALITVFSRVGVPREVLTDQGTQFTSDLMREVGRLLSVRQLTTTPYHPACNGLVERFNGTLKLMLRRMCTERPRDWDRYIDPSYSHIEKPLKKVRALPHSNYCTVVKFGDQ</sequence>
<feature type="compositionally biased region" description="Basic and acidic residues" evidence="1">
    <location>
        <begin position="63"/>
        <end position="76"/>
    </location>
</feature>
<organism evidence="4 5">
    <name type="scientific">Stichopus japonicus</name>
    <name type="common">Sea cucumber</name>
    <dbReference type="NCBI Taxonomy" id="307972"/>
    <lineage>
        <taxon>Eukaryota</taxon>
        <taxon>Metazoa</taxon>
        <taxon>Echinodermata</taxon>
        <taxon>Eleutherozoa</taxon>
        <taxon>Echinozoa</taxon>
        <taxon>Holothuroidea</taxon>
        <taxon>Aspidochirotacea</taxon>
        <taxon>Aspidochirotida</taxon>
        <taxon>Stichopodidae</taxon>
        <taxon>Apostichopus</taxon>
    </lineage>
</organism>
<dbReference type="Pfam" id="PF02023">
    <property type="entry name" value="SCAN"/>
    <property type="match status" value="1"/>
</dbReference>
<dbReference type="OrthoDB" id="10066679at2759"/>
<dbReference type="SUPFAM" id="SSF53098">
    <property type="entry name" value="Ribonuclease H-like"/>
    <property type="match status" value="1"/>
</dbReference>
<accession>A0A2G8KJU8</accession>
<dbReference type="FunFam" id="3.30.420.10:FF:000032">
    <property type="entry name" value="Retrovirus-related Pol polyprotein from transposon 297-like Protein"/>
    <property type="match status" value="1"/>
</dbReference>
<dbReference type="Proteomes" id="UP000230750">
    <property type="component" value="Unassembled WGS sequence"/>
</dbReference>
<dbReference type="PROSITE" id="PS50804">
    <property type="entry name" value="SCAN_BOX"/>
    <property type="match status" value="1"/>
</dbReference>
<dbReference type="Pfam" id="PF17921">
    <property type="entry name" value="Integrase_H2C2"/>
    <property type="match status" value="1"/>
</dbReference>
<dbReference type="Pfam" id="PF00665">
    <property type="entry name" value="rve"/>
    <property type="match status" value="1"/>
</dbReference>
<dbReference type="InterPro" id="IPR038269">
    <property type="entry name" value="SCAN_sf"/>
</dbReference>